<dbReference type="SUPFAM" id="SSF53649">
    <property type="entry name" value="Alkaline phosphatase-like"/>
    <property type="match status" value="1"/>
</dbReference>
<dbReference type="InterPro" id="IPR000917">
    <property type="entry name" value="Sulfatase_N"/>
</dbReference>
<evidence type="ECO:0000256" key="1">
    <source>
        <dbReference type="ARBA" id="ARBA00022723"/>
    </source>
</evidence>
<dbReference type="AlphaFoldDB" id="A0A9D2M6H7"/>
<evidence type="ECO:0000256" key="2">
    <source>
        <dbReference type="ARBA" id="ARBA00022801"/>
    </source>
</evidence>
<dbReference type="CDD" id="cd16148">
    <property type="entry name" value="sulfatase_like"/>
    <property type="match status" value="1"/>
</dbReference>
<accession>A0A9D2M6H7</accession>
<protein>
    <submittedName>
        <fullName evidence="4">Sulfatase</fullName>
    </submittedName>
</protein>
<name>A0A9D2M6H7_9FIRM</name>
<gene>
    <name evidence="4" type="ORF">H9945_07440</name>
</gene>
<dbReference type="GO" id="GO:0046872">
    <property type="term" value="F:metal ion binding"/>
    <property type="evidence" value="ECO:0007669"/>
    <property type="project" value="UniProtKB-KW"/>
</dbReference>
<reference evidence="4" key="1">
    <citation type="journal article" date="2021" name="PeerJ">
        <title>Extensive microbial diversity within the chicken gut microbiome revealed by metagenomics and culture.</title>
        <authorList>
            <person name="Gilroy R."/>
            <person name="Ravi A."/>
            <person name="Getino M."/>
            <person name="Pursley I."/>
            <person name="Horton D.L."/>
            <person name="Alikhan N.F."/>
            <person name="Baker D."/>
            <person name="Gharbi K."/>
            <person name="Hall N."/>
            <person name="Watson M."/>
            <person name="Adriaenssens E.M."/>
            <person name="Foster-Nyarko E."/>
            <person name="Jarju S."/>
            <person name="Secka A."/>
            <person name="Antonio M."/>
            <person name="Oren A."/>
            <person name="Chaudhuri R.R."/>
            <person name="La Ragione R."/>
            <person name="Hildebrand F."/>
            <person name="Pallen M.J."/>
        </authorList>
    </citation>
    <scope>NUCLEOTIDE SEQUENCE</scope>
    <source>
        <strain evidence="4">ChiBcec8-13705</strain>
    </source>
</reference>
<evidence type="ECO:0000259" key="3">
    <source>
        <dbReference type="Pfam" id="PF00884"/>
    </source>
</evidence>
<feature type="domain" description="Sulfatase N-terminal" evidence="3">
    <location>
        <begin position="4"/>
        <end position="332"/>
    </location>
</feature>
<dbReference type="Pfam" id="PF00884">
    <property type="entry name" value="Sulfatase"/>
    <property type="match status" value="1"/>
</dbReference>
<dbReference type="GO" id="GO:0008484">
    <property type="term" value="F:sulfuric ester hydrolase activity"/>
    <property type="evidence" value="ECO:0007669"/>
    <property type="project" value="TreeGrafter"/>
</dbReference>
<dbReference type="InterPro" id="IPR017850">
    <property type="entry name" value="Alkaline_phosphatase_core_sf"/>
</dbReference>
<reference evidence="4" key="2">
    <citation type="submission" date="2021-04" db="EMBL/GenBank/DDBJ databases">
        <authorList>
            <person name="Gilroy R."/>
        </authorList>
    </citation>
    <scope>NUCLEOTIDE SEQUENCE</scope>
    <source>
        <strain evidence="4">ChiBcec8-13705</strain>
    </source>
</reference>
<dbReference type="EMBL" id="DWYG01000125">
    <property type="protein sequence ID" value="HJB42315.1"/>
    <property type="molecule type" value="Genomic_DNA"/>
</dbReference>
<keyword evidence="2" id="KW-0378">Hydrolase</keyword>
<dbReference type="GO" id="GO:0005737">
    <property type="term" value="C:cytoplasm"/>
    <property type="evidence" value="ECO:0007669"/>
    <property type="project" value="TreeGrafter"/>
</dbReference>
<evidence type="ECO:0000313" key="4">
    <source>
        <dbReference type="EMBL" id="HJB42315.1"/>
    </source>
</evidence>
<comment type="caution">
    <text evidence="4">The sequence shown here is derived from an EMBL/GenBank/DDBJ whole genome shotgun (WGS) entry which is preliminary data.</text>
</comment>
<dbReference type="Gene3D" id="3.40.720.10">
    <property type="entry name" value="Alkaline Phosphatase, subunit A"/>
    <property type="match status" value="1"/>
</dbReference>
<proteinExistence type="predicted"/>
<dbReference type="Proteomes" id="UP000886803">
    <property type="component" value="Unassembled WGS sequence"/>
</dbReference>
<organism evidence="4 5">
    <name type="scientific">Candidatus Gemmiger avicola</name>
    <dbReference type="NCBI Taxonomy" id="2838605"/>
    <lineage>
        <taxon>Bacteria</taxon>
        <taxon>Bacillati</taxon>
        <taxon>Bacillota</taxon>
        <taxon>Clostridia</taxon>
        <taxon>Eubacteriales</taxon>
        <taxon>Gemmiger</taxon>
    </lineage>
</organism>
<sequence length="334" mass="38599">MRTVMVMFDTLTRKFLPNYGCDWTKLPNFARLADHCTRFDNFYGGSLPCMPARRELHTGKYNFLHRGWGPLEPFDRSVFEVLRQNGVYSHLCTDHSHYWEDGGATYHNRYDTWEGFRGQEGDRYVAHDIRAEIPPRASALNKAGISVEQHYRNRTRQRTEDEMSGTRTVRAGLEFLAEHADRDNWFLQIECFDPHEPFYVPQNYRALYGLPEQETLNWPRYGRVPGGDYHRDLEDAAREYAALLSMCDAHLGKILDFMDSHDMWKDTALIVNTDHGFLLGEHDFLGKNFMPLYDEMVHLPFFLHLPGQQGGGACSALCATVDIAPTLLDLYGCD</sequence>
<feature type="non-terminal residue" evidence="4">
    <location>
        <position position="334"/>
    </location>
</feature>
<keyword evidence="1" id="KW-0479">Metal-binding</keyword>
<evidence type="ECO:0000313" key="5">
    <source>
        <dbReference type="Proteomes" id="UP000886803"/>
    </source>
</evidence>
<dbReference type="PANTHER" id="PTHR45953">
    <property type="entry name" value="IDURONATE 2-SULFATASE"/>
    <property type="match status" value="1"/>
</dbReference>
<dbReference type="PANTHER" id="PTHR45953:SF1">
    <property type="entry name" value="IDURONATE 2-SULFATASE"/>
    <property type="match status" value="1"/>
</dbReference>